<evidence type="ECO:0000313" key="6">
    <source>
        <dbReference type="Proteomes" id="UP000241769"/>
    </source>
</evidence>
<dbReference type="EMBL" id="MDYQ01000017">
    <property type="protein sequence ID" value="PRP87773.1"/>
    <property type="molecule type" value="Genomic_DNA"/>
</dbReference>
<reference evidence="5 6" key="1">
    <citation type="journal article" date="2018" name="Genome Biol. Evol.">
        <title>Multiple Roots of Fruiting Body Formation in Amoebozoa.</title>
        <authorList>
            <person name="Hillmann F."/>
            <person name="Forbes G."/>
            <person name="Novohradska S."/>
            <person name="Ferling I."/>
            <person name="Riege K."/>
            <person name="Groth M."/>
            <person name="Westermann M."/>
            <person name="Marz M."/>
            <person name="Spaller T."/>
            <person name="Winckler T."/>
            <person name="Schaap P."/>
            <person name="Glockner G."/>
        </authorList>
    </citation>
    <scope>NUCLEOTIDE SEQUENCE [LARGE SCALE GENOMIC DNA]</scope>
    <source>
        <strain evidence="5 6">Jena</strain>
    </source>
</reference>
<dbReference type="GO" id="GO:0005634">
    <property type="term" value="C:nucleus"/>
    <property type="evidence" value="ECO:0007669"/>
    <property type="project" value="UniProtKB-SubCell"/>
</dbReference>
<dbReference type="PANTHER" id="PTHR21664">
    <property type="entry name" value="CHRONIC MYELOGENOUS LEUKEMIA TUMOR ANTIGEN 66"/>
    <property type="match status" value="1"/>
</dbReference>
<proteinExistence type="predicted"/>
<evidence type="ECO:0000313" key="5">
    <source>
        <dbReference type="EMBL" id="PRP87773.1"/>
    </source>
</evidence>
<dbReference type="PANTHER" id="PTHR21664:SF1">
    <property type="entry name" value="NUDC DOMAIN-CONTAINING PROTEIN 1"/>
    <property type="match status" value="1"/>
</dbReference>
<dbReference type="InParanoid" id="A0A2P6NUX3"/>
<keyword evidence="6" id="KW-1185">Reference proteome</keyword>
<gene>
    <name evidence="5" type="ORF">PROFUN_04247</name>
</gene>
<evidence type="ECO:0000256" key="4">
    <source>
        <dbReference type="ARBA" id="ARBA00023242"/>
    </source>
</evidence>
<comment type="caution">
    <text evidence="5">The sequence shown here is derived from an EMBL/GenBank/DDBJ whole genome shotgun (WGS) entry which is preliminary data.</text>
</comment>
<name>A0A2P6NUX3_9EUKA</name>
<accession>A0A2P6NUX3</accession>
<protein>
    <submittedName>
        <fullName evidence="5">NudC domain containing 1</fullName>
    </submittedName>
</protein>
<dbReference type="AlphaFoldDB" id="A0A2P6NUX3"/>
<dbReference type="Proteomes" id="UP000241769">
    <property type="component" value="Unassembled WGS sequence"/>
</dbReference>
<organism evidence="5 6">
    <name type="scientific">Planoprotostelium fungivorum</name>
    <dbReference type="NCBI Taxonomy" id="1890364"/>
    <lineage>
        <taxon>Eukaryota</taxon>
        <taxon>Amoebozoa</taxon>
        <taxon>Evosea</taxon>
        <taxon>Variosea</taxon>
        <taxon>Cavosteliida</taxon>
        <taxon>Cavosteliaceae</taxon>
        <taxon>Planoprotostelium</taxon>
    </lineage>
</organism>
<evidence type="ECO:0000256" key="1">
    <source>
        <dbReference type="ARBA" id="ARBA00004123"/>
    </source>
</evidence>
<dbReference type="OrthoDB" id="428655at2759"/>
<evidence type="ECO:0000256" key="2">
    <source>
        <dbReference type="ARBA" id="ARBA00004496"/>
    </source>
</evidence>
<keyword evidence="3" id="KW-0963">Cytoplasm</keyword>
<keyword evidence="4" id="KW-0539">Nucleus</keyword>
<dbReference type="STRING" id="1890364.A0A2P6NUX3"/>
<evidence type="ECO:0000256" key="3">
    <source>
        <dbReference type="ARBA" id="ARBA00022490"/>
    </source>
</evidence>
<dbReference type="GO" id="GO:0005737">
    <property type="term" value="C:cytoplasm"/>
    <property type="evidence" value="ECO:0007669"/>
    <property type="project" value="UniProtKB-SubCell"/>
</dbReference>
<sequence length="481" mass="55357">MTLRIDDALLDEGFDSYGLSRNLLQQKHDATLPSPVLMLDDIQISYARHQQRNKINRLYRHTDGQFYFMNAAYRLTKIVFTGSEVSFDEVAQVSPAAYKRSPEEVTVSGTDHLIFISDGKGQLAIFDSDKQHEEIYREDISGIFPENNHPAILSLVYKRADDTYVCVLQSILDAEQRDSEIDKEITFVERGTKEGDSSHKLEPQYFLAFVHFSMQPEGKLKKLYHAVSVGEDAVQCMSYHTSSDCLLMTSHTPYYPLGGPNLPIPGIEEETEGERFPPRPDLDQAMIDAINERLAPLTTETEVNPYQHLKMEAHEDYEETEGAEEPTSYVFVYRWKGSRYEPVDKRSLSTTHFVSLIPSESETSAGVMVCGFDVDLIMVDMIMSRSGDLTLSHVKTFDAMSYILSGKKQRRYVKLSKDFSFCGIVEHQKYIWLYQRKKKETDHKSVHQLIEMSDEEIVGFFMDKERYVVLTRRHVYEYNIA</sequence>
<dbReference type="InterPro" id="IPR037895">
    <property type="entry name" value="NUDCD1"/>
</dbReference>
<comment type="subcellular location">
    <subcellularLocation>
        <location evidence="2">Cytoplasm</location>
    </subcellularLocation>
    <subcellularLocation>
        <location evidence="1">Nucleus</location>
    </subcellularLocation>
</comment>